<evidence type="ECO:0000256" key="1">
    <source>
        <dbReference type="SAM" id="MobiDB-lite"/>
    </source>
</evidence>
<name>A0ABW3BGW1_9ACTN</name>
<feature type="compositionally biased region" description="Low complexity" evidence="1">
    <location>
        <begin position="1"/>
        <end position="13"/>
    </location>
</feature>
<keyword evidence="3" id="KW-1185">Reference proteome</keyword>
<sequence>MLCAPGAAAAPDPGDIEDSRRQEAAHEETLADLSAQLAEVRMRLDRLYERADERILEYAEAAERLEEAEEESESADLAAERARERAGSVREEAADYAAAAYMGADLSHARAWSSPGGPQEVLDR</sequence>
<feature type="region of interest" description="Disordered" evidence="1">
    <location>
        <begin position="65"/>
        <end position="88"/>
    </location>
</feature>
<gene>
    <name evidence="2" type="ORF">ACFQZU_13445</name>
</gene>
<organism evidence="2 3">
    <name type="scientific">Streptomonospora algeriensis</name>
    <dbReference type="NCBI Taxonomy" id="995084"/>
    <lineage>
        <taxon>Bacteria</taxon>
        <taxon>Bacillati</taxon>
        <taxon>Actinomycetota</taxon>
        <taxon>Actinomycetes</taxon>
        <taxon>Streptosporangiales</taxon>
        <taxon>Nocardiopsidaceae</taxon>
        <taxon>Streptomonospora</taxon>
    </lineage>
</organism>
<comment type="caution">
    <text evidence="2">The sequence shown here is derived from an EMBL/GenBank/DDBJ whole genome shotgun (WGS) entry which is preliminary data.</text>
</comment>
<accession>A0ABW3BGW1</accession>
<dbReference type="Proteomes" id="UP001596956">
    <property type="component" value="Unassembled WGS sequence"/>
</dbReference>
<evidence type="ECO:0000313" key="3">
    <source>
        <dbReference type="Proteomes" id="UP001596956"/>
    </source>
</evidence>
<protein>
    <submittedName>
        <fullName evidence="2">Peptidase M15</fullName>
    </submittedName>
</protein>
<feature type="non-terminal residue" evidence="2">
    <location>
        <position position="124"/>
    </location>
</feature>
<proteinExistence type="predicted"/>
<dbReference type="EMBL" id="JBHTHR010000432">
    <property type="protein sequence ID" value="MFD0802310.1"/>
    <property type="molecule type" value="Genomic_DNA"/>
</dbReference>
<evidence type="ECO:0000313" key="2">
    <source>
        <dbReference type="EMBL" id="MFD0802310.1"/>
    </source>
</evidence>
<feature type="region of interest" description="Disordered" evidence="1">
    <location>
        <begin position="1"/>
        <end position="28"/>
    </location>
</feature>
<feature type="compositionally biased region" description="Basic and acidic residues" evidence="1">
    <location>
        <begin position="17"/>
        <end position="28"/>
    </location>
</feature>
<reference evidence="3" key="1">
    <citation type="journal article" date="2019" name="Int. J. Syst. Evol. Microbiol.">
        <title>The Global Catalogue of Microorganisms (GCM) 10K type strain sequencing project: providing services to taxonomists for standard genome sequencing and annotation.</title>
        <authorList>
            <consortium name="The Broad Institute Genomics Platform"/>
            <consortium name="The Broad Institute Genome Sequencing Center for Infectious Disease"/>
            <person name="Wu L."/>
            <person name="Ma J."/>
        </authorList>
    </citation>
    <scope>NUCLEOTIDE SEQUENCE [LARGE SCALE GENOMIC DNA]</scope>
    <source>
        <strain evidence="3">CCUG 63369</strain>
    </source>
</reference>
<feature type="compositionally biased region" description="Basic and acidic residues" evidence="1">
    <location>
        <begin position="78"/>
        <end position="88"/>
    </location>
</feature>